<feature type="region of interest" description="Disordered" evidence="7">
    <location>
        <begin position="498"/>
        <end position="522"/>
    </location>
</feature>
<dbReference type="Gene3D" id="3.50.50.60">
    <property type="entry name" value="FAD/NAD(P)-binding domain"/>
    <property type="match status" value="1"/>
</dbReference>
<dbReference type="AlphaFoldDB" id="A0A255HFB0"/>
<name>A0A255HFB0_9ACTN</name>
<dbReference type="PIRSF" id="PIRSF000332">
    <property type="entry name" value="FMO"/>
    <property type="match status" value="1"/>
</dbReference>
<accession>A0A255HFB0</accession>
<dbReference type="PANTHER" id="PTHR23023">
    <property type="entry name" value="DIMETHYLANILINE MONOOXYGENASE"/>
    <property type="match status" value="1"/>
</dbReference>
<keyword evidence="6" id="KW-0560">Oxidoreductase</keyword>
<organism evidence="8 9">
    <name type="scientific">Enemella dayhoffiae</name>
    <dbReference type="NCBI Taxonomy" id="2016507"/>
    <lineage>
        <taxon>Bacteria</taxon>
        <taxon>Bacillati</taxon>
        <taxon>Actinomycetota</taxon>
        <taxon>Actinomycetes</taxon>
        <taxon>Propionibacteriales</taxon>
        <taxon>Propionibacteriaceae</taxon>
        <taxon>Enemella</taxon>
    </lineage>
</organism>
<evidence type="ECO:0000313" key="8">
    <source>
        <dbReference type="EMBL" id="OYO25044.1"/>
    </source>
</evidence>
<dbReference type="GO" id="GO:0050660">
    <property type="term" value="F:flavin adenine dinucleotide binding"/>
    <property type="evidence" value="ECO:0007669"/>
    <property type="project" value="InterPro"/>
</dbReference>
<evidence type="ECO:0000256" key="7">
    <source>
        <dbReference type="SAM" id="MobiDB-lite"/>
    </source>
</evidence>
<comment type="caution">
    <text evidence="8">The sequence shown here is derived from an EMBL/GenBank/DDBJ whole genome shotgun (WGS) entry which is preliminary data.</text>
</comment>
<evidence type="ECO:0000256" key="2">
    <source>
        <dbReference type="ARBA" id="ARBA00010139"/>
    </source>
</evidence>
<dbReference type="Proteomes" id="UP000216311">
    <property type="component" value="Unassembled WGS sequence"/>
</dbReference>
<dbReference type="Pfam" id="PF00743">
    <property type="entry name" value="FMO-like"/>
    <property type="match status" value="1"/>
</dbReference>
<proteinExistence type="inferred from homology"/>
<dbReference type="GO" id="GO:0050661">
    <property type="term" value="F:NADP binding"/>
    <property type="evidence" value="ECO:0007669"/>
    <property type="project" value="InterPro"/>
</dbReference>
<dbReference type="InterPro" id="IPR020946">
    <property type="entry name" value="Flavin_mOase-like"/>
</dbReference>
<keyword evidence="5" id="KW-0521">NADP</keyword>
<comment type="similarity">
    <text evidence="1">Belongs to the FMO family.</text>
</comment>
<keyword evidence="8" id="KW-0503">Monooxygenase</keyword>
<protein>
    <submittedName>
        <fullName evidence="8">Monooxygenase</fullName>
    </submittedName>
</protein>
<dbReference type="RefSeq" id="WP_094362251.1">
    <property type="nucleotide sequence ID" value="NZ_NMVQ01000001.1"/>
</dbReference>
<dbReference type="OrthoDB" id="5168853at2"/>
<dbReference type="GO" id="GO:0004499">
    <property type="term" value="F:N,N-dimethylaniline monooxygenase activity"/>
    <property type="evidence" value="ECO:0007669"/>
    <property type="project" value="InterPro"/>
</dbReference>
<dbReference type="SUPFAM" id="SSF51905">
    <property type="entry name" value="FAD/NAD(P)-binding domain"/>
    <property type="match status" value="2"/>
</dbReference>
<evidence type="ECO:0000256" key="5">
    <source>
        <dbReference type="ARBA" id="ARBA00022857"/>
    </source>
</evidence>
<evidence type="ECO:0000256" key="1">
    <source>
        <dbReference type="ARBA" id="ARBA00009183"/>
    </source>
</evidence>
<evidence type="ECO:0000313" key="9">
    <source>
        <dbReference type="Proteomes" id="UP000216311"/>
    </source>
</evidence>
<keyword evidence="9" id="KW-1185">Reference proteome</keyword>
<keyword evidence="3" id="KW-0285">Flavoprotein</keyword>
<dbReference type="EMBL" id="NMVQ01000001">
    <property type="protein sequence ID" value="OYO25044.1"/>
    <property type="molecule type" value="Genomic_DNA"/>
</dbReference>
<dbReference type="InterPro" id="IPR036188">
    <property type="entry name" value="FAD/NAD-bd_sf"/>
</dbReference>
<sequence>MRIAIIGAGFAGLAAGKHLRDFGHQVTIFEKCPDVGGVWSRTRRYPGLCTQNNKDTYYLSDLKMPASYPEWPSGQQVQAYLEGYATMFGLVPFLRLSTEVVHADQEPTGEGVGWRVTTRQVGEDGAEQTEEFDFVVVANGIFCTPFIPNWNGRAEFEAAGGRVCAPSEVHSLDDVRHRKLVVVGYGKSACDVAVSLSEGAASTTVVARQLLWKMPRMIMGVLNFKHLMLTRMGEALFEYQHLKGVEKFMHGRGKPVTESMLGSVQSVVTKQLKLPQLGLVPDGSFERIARSTVSLVTEGFYEKVATGDLRVVRDAEITELTVRDGNPAAVLSTGETVDAEVIVCATGFRQEVPFLSAELQDRITDERGNFELYRQILPHEVSGLAFCGYNSSFFSPLSAEAAAIWIGAYLMGELNLPSVADRRRLVAERLRWMAERTEGHHARGTNIIPFSMHSVDEILSDVGLDVSPAKKSEQWLKPPEASDYRNIPEKLIARYRQRTGEDVGVTRDPNGLTEKTAGAGRK</sequence>
<reference evidence="8 9" key="1">
    <citation type="submission" date="2017-07" db="EMBL/GenBank/DDBJ databases">
        <title>Draft whole genome sequences of clinical Proprionibacteriaceae strains.</title>
        <authorList>
            <person name="Bernier A.-M."/>
            <person name="Bernard K."/>
            <person name="Domingo M.-C."/>
        </authorList>
    </citation>
    <scope>NUCLEOTIDE SEQUENCE [LARGE SCALE GENOMIC DNA]</scope>
    <source>
        <strain evidence="8 9">NML 130396</strain>
    </source>
</reference>
<evidence type="ECO:0000256" key="6">
    <source>
        <dbReference type="ARBA" id="ARBA00023002"/>
    </source>
</evidence>
<keyword evidence="4" id="KW-0274">FAD</keyword>
<dbReference type="InterPro" id="IPR000960">
    <property type="entry name" value="Flavin_mOase"/>
</dbReference>
<dbReference type="PRINTS" id="PR00370">
    <property type="entry name" value="FMOXYGENASE"/>
</dbReference>
<comment type="similarity">
    <text evidence="2">Belongs to the FAD-binding monooxygenase family.</text>
</comment>
<dbReference type="InterPro" id="IPR050346">
    <property type="entry name" value="FMO-like"/>
</dbReference>
<gene>
    <name evidence="8" type="ORF">CGZ93_00835</name>
</gene>
<evidence type="ECO:0000256" key="3">
    <source>
        <dbReference type="ARBA" id="ARBA00022630"/>
    </source>
</evidence>
<evidence type="ECO:0000256" key="4">
    <source>
        <dbReference type="ARBA" id="ARBA00022827"/>
    </source>
</evidence>